<proteinExistence type="predicted"/>
<sequence length="274" mass="29594">MQPAFLSAIQMKGLEFIELATPDAEPLAIFLESMGFTAIARHRHKPVTLYRMGHINLIVNSASTGAVHDQAVERGVSICAIAIRVEDAQESYQSLINAGAWEAETQAGVMELNIPAIEGVGGTHIYLIDRFDDRVSIYDIDFIPLDGQGSRFSVLADDNAACISSLTLAVANGREQQWNDFFVQLLGFSLAGTGVVSQSGLAVKVDGSELSAGADIGDEYYSAITFKISSRTVLEKIGEQGDLTFLETEDDNCVQVKLPATFPSAIVWRFEVAA</sequence>
<dbReference type="InterPro" id="IPR029068">
    <property type="entry name" value="Glyas_Bleomycin-R_OHBP_Dase"/>
</dbReference>
<dbReference type="RefSeq" id="WP_303551882.1">
    <property type="nucleotide sequence ID" value="NZ_JAUOPG010000011.1"/>
</dbReference>
<dbReference type="AlphaFoldDB" id="A0AAW7XQE5"/>
<evidence type="ECO:0000313" key="4">
    <source>
        <dbReference type="Proteomes" id="UP001169862"/>
    </source>
</evidence>
<gene>
    <name evidence="3" type="ORF">Q4490_15600</name>
</gene>
<accession>A0AAW7XQE5</accession>
<evidence type="ECO:0000259" key="2">
    <source>
        <dbReference type="PROSITE" id="PS51819"/>
    </source>
</evidence>
<evidence type="ECO:0000313" key="3">
    <source>
        <dbReference type="EMBL" id="MDO6454995.1"/>
    </source>
</evidence>
<dbReference type="GO" id="GO:0046872">
    <property type="term" value="F:metal ion binding"/>
    <property type="evidence" value="ECO:0007669"/>
    <property type="project" value="UniProtKB-KW"/>
</dbReference>
<name>A0AAW7XQE5_9GAMM</name>
<dbReference type="CDD" id="cd08342">
    <property type="entry name" value="HPPD_N_like"/>
    <property type="match status" value="1"/>
</dbReference>
<keyword evidence="1" id="KW-0479">Metal-binding</keyword>
<dbReference type="Gene3D" id="3.10.180.10">
    <property type="entry name" value="2,3-Dihydroxybiphenyl 1,2-Dioxygenase, domain 1"/>
    <property type="match status" value="1"/>
</dbReference>
<dbReference type="SUPFAM" id="SSF54593">
    <property type="entry name" value="Glyoxalase/Bleomycin resistance protein/Dihydroxybiphenyl dioxygenase"/>
    <property type="match status" value="1"/>
</dbReference>
<dbReference type="EMBL" id="JAUOPG010000011">
    <property type="protein sequence ID" value="MDO6454995.1"/>
    <property type="molecule type" value="Genomic_DNA"/>
</dbReference>
<feature type="domain" description="VOC" evidence="2">
    <location>
        <begin position="13"/>
        <end position="130"/>
    </location>
</feature>
<dbReference type="Pfam" id="PF14696">
    <property type="entry name" value="Glyoxalase_5"/>
    <property type="match status" value="1"/>
</dbReference>
<dbReference type="InterPro" id="IPR037523">
    <property type="entry name" value="VOC_core"/>
</dbReference>
<comment type="caution">
    <text evidence="3">The sequence shown here is derived from an EMBL/GenBank/DDBJ whole genome shotgun (WGS) entry which is preliminary data.</text>
</comment>
<protein>
    <recommendedName>
        <fullName evidence="2">VOC domain-containing protein</fullName>
    </recommendedName>
</protein>
<dbReference type="Proteomes" id="UP001169862">
    <property type="component" value="Unassembled WGS sequence"/>
</dbReference>
<evidence type="ECO:0000256" key="1">
    <source>
        <dbReference type="ARBA" id="ARBA00022723"/>
    </source>
</evidence>
<dbReference type="PROSITE" id="PS51819">
    <property type="entry name" value="VOC"/>
    <property type="match status" value="1"/>
</dbReference>
<reference evidence="3" key="1">
    <citation type="submission" date="2023-07" db="EMBL/GenBank/DDBJ databases">
        <title>Genome content predicts the carbon catabolic preferences of heterotrophic bacteria.</title>
        <authorList>
            <person name="Gralka M."/>
        </authorList>
    </citation>
    <scope>NUCLEOTIDE SEQUENCE</scope>
    <source>
        <strain evidence="3">I2M16</strain>
    </source>
</reference>
<organism evidence="3 4">
    <name type="scientific">Neptunomonas phycophila</name>
    <dbReference type="NCBI Taxonomy" id="1572645"/>
    <lineage>
        <taxon>Bacteria</taxon>
        <taxon>Pseudomonadati</taxon>
        <taxon>Pseudomonadota</taxon>
        <taxon>Gammaproteobacteria</taxon>
        <taxon>Oceanospirillales</taxon>
        <taxon>Oceanospirillaceae</taxon>
        <taxon>Neptunomonas</taxon>
    </lineage>
</organism>
<dbReference type="InterPro" id="IPR041736">
    <property type="entry name" value="4OHPhenylPyrv_dOase_N"/>
</dbReference>